<evidence type="ECO:0000313" key="4">
    <source>
        <dbReference type="Proteomes" id="UP001499909"/>
    </source>
</evidence>
<reference evidence="4" key="1">
    <citation type="journal article" date="2019" name="Int. J. Syst. Evol. Microbiol.">
        <title>The Global Catalogue of Microorganisms (GCM) 10K type strain sequencing project: providing services to taxonomists for standard genome sequencing and annotation.</title>
        <authorList>
            <consortium name="The Broad Institute Genomics Platform"/>
            <consortium name="The Broad Institute Genome Sequencing Center for Infectious Disease"/>
            <person name="Wu L."/>
            <person name="Ma J."/>
        </authorList>
    </citation>
    <scope>NUCLEOTIDE SEQUENCE [LARGE SCALE GENOMIC DNA]</scope>
    <source>
        <strain evidence="4">JCM 17214</strain>
    </source>
</reference>
<dbReference type="InterPro" id="IPR032522">
    <property type="entry name" value="DUF4961"/>
</dbReference>
<dbReference type="PANTHER" id="PTHR43002">
    <property type="entry name" value="GLYCOGEN DEBRANCHING ENZYME"/>
    <property type="match status" value="1"/>
</dbReference>
<evidence type="ECO:0000259" key="2">
    <source>
        <dbReference type="SMART" id="SM00642"/>
    </source>
</evidence>
<dbReference type="SUPFAM" id="SSF81296">
    <property type="entry name" value="E set domains"/>
    <property type="match status" value="1"/>
</dbReference>
<comment type="similarity">
    <text evidence="1">Belongs to the glycosyl hydrolase 13 family.</text>
</comment>
<name>A0ABP7MTC0_9BACT</name>
<comment type="caution">
    <text evidence="3">The sequence shown here is derived from an EMBL/GenBank/DDBJ whole genome shotgun (WGS) entry which is preliminary data.</text>
</comment>
<proteinExistence type="inferred from homology"/>
<dbReference type="Proteomes" id="UP001499909">
    <property type="component" value="Unassembled WGS sequence"/>
</dbReference>
<dbReference type="Pfam" id="PF16328">
    <property type="entry name" value="DUF4961"/>
    <property type="match status" value="1"/>
</dbReference>
<keyword evidence="4" id="KW-1185">Reference proteome</keyword>
<accession>A0ABP7MTC0</accession>
<dbReference type="SUPFAM" id="SSF51445">
    <property type="entry name" value="(Trans)glycosidases"/>
    <property type="match status" value="1"/>
</dbReference>
<dbReference type="CDD" id="cd11350">
    <property type="entry name" value="AmyAc_4"/>
    <property type="match status" value="1"/>
</dbReference>
<dbReference type="InterPro" id="IPR013783">
    <property type="entry name" value="Ig-like_fold"/>
</dbReference>
<dbReference type="SMART" id="SM00642">
    <property type="entry name" value="Aamy"/>
    <property type="match status" value="1"/>
</dbReference>
<dbReference type="EMBL" id="BAABDH010000021">
    <property type="protein sequence ID" value="GAA3929819.1"/>
    <property type="molecule type" value="Genomic_DNA"/>
</dbReference>
<evidence type="ECO:0000313" key="3">
    <source>
        <dbReference type="EMBL" id="GAA3929819.1"/>
    </source>
</evidence>
<dbReference type="InterPro" id="IPR026444">
    <property type="entry name" value="Secre_tail"/>
</dbReference>
<protein>
    <recommendedName>
        <fullName evidence="2">Glycosyl hydrolase family 13 catalytic domain-containing protein</fullName>
    </recommendedName>
</protein>
<dbReference type="NCBIfam" id="TIGR04183">
    <property type="entry name" value="Por_Secre_tail"/>
    <property type="match status" value="1"/>
</dbReference>
<sequence length="973" mass="107816">MLRIFKLGFYRLITPFLLRNMFTLLFSPLPTISMKTLRLLLCLLALLTGLPAVQAQVVTTQPSFFRDTDAVTLTFDATKGNGGLLNFTGDVYVYTGVITNLSTSNTDWKYVKNPAFNQGDPASKLTRTGPNTYTITLTPRTFYNVPAGQTILKLAMLFKSADGTVVGRGDNGNDILIDVFQGGLAARITSPVVAGGSVLFVPQNTAVSVSGEASAASNLTLALNKVPVAQQANATTLTGSVTVTQPGRNVVRFTATAGATTVSDSVILTVRPTVNVAPLPAGAKDGITYLPGGTSVILNLTAPAKQFVYVLGEFNNWQIDNAAFMNQTPDGTRWWIQINNLEPGREYGYQYLVDGSLRIGDPYSDKVLDPSNDRFITAVTYPNLKPYPTGLTTGIVSVLQTNQTAYQWTTTGYQRPKRTDLVLYELHLRDFIQRHDFQTLRDTLTYLQKLGINAVELMPVNEFEGNDSWGYNPSYYFAPDKYYGPKDDLKRFIDECHRRGMAVVLDMVLNHSCGQSPMVQLYFDGGNPAPNSPWFNRTATHPFNVCYDFNHESAYTKYFSKKVMSYWLEEYKVDGYRFDLSKGFTQKVSALPNLTFDQQSGLMAQYDQSRIDIWKDYYNHLVSVDPNVYAILEHFADNSEEKVLADYGMMLWGNMHGNYSQAAKGLLAGSDLSGGAYSSRQFQQPNLVTYMESHDEERLMVTTLTGGSSSGTYNTRDLNTALARQEMLAAFFFTIPGPKMVWQFGELGYDVSINSNGRTGAKPIRWNYYGDANRRRLHDVYAKLIALKVNEPALESRNFSIRTRGTTKAININDPSMDLTIVGNFSVNPDNIFPNFQRAGKWYNYLTGDSITVTDPAAALNLQPGEYAVYTSRKVKTVTAMRPRAASTLNLQVAPNPTANSALVRYELTTASPVTFTVLNLLGATVRTVPVSGRQTAGSHELRLPTADFANGVYLLRLTTGEQQQTLRLVVQH</sequence>
<dbReference type="InterPro" id="IPR006047">
    <property type="entry name" value="GH13_cat_dom"/>
</dbReference>
<feature type="domain" description="Glycosyl hydrolase family 13 catalytic" evidence="2">
    <location>
        <begin position="425"/>
        <end position="788"/>
    </location>
</feature>
<dbReference type="InterPro" id="IPR017853">
    <property type="entry name" value="GH"/>
</dbReference>
<evidence type="ECO:0000256" key="1">
    <source>
        <dbReference type="ARBA" id="ARBA00008061"/>
    </source>
</evidence>
<dbReference type="Gene3D" id="2.60.40.10">
    <property type="entry name" value="Immunoglobulins"/>
    <property type="match status" value="1"/>
</dbReference>
<dbReference type="Pfam" id="PF00128">
    <property type="entry name" value="Alpha-amylase"/>
    <property type="match status" value="2"/>
</dbReference>
<dbReference type="Gene3D" id="3.20.20.80">
    <property type="entry name" value="Glycosidases"/>
    <property type="match status" value="1"/>
</dbReference>
<dbReference type="InterPro" id="IPR014756">
    <property type="entry name" value="Ig_E-set"/>
</dbReference>
<gene>
    <name evidence="3" type="ORF">GCM10022406_14020</name>
</gene>
<organism evidence="3 4">
    <name type="scientific">Hymenobacter algoricola</name>
    <dbReference type="NCBI Taxonomy" id="486267"/>
    <lineage>
        <taxon>Bacteria</taxon>
        <taxon>Pseudomonadati</taxon>
        <taxon>Bacteroidota</taxon>
        <taxon>Cytophagia</taxon>
        <taxon>Cytophagales</taxon>
        <taxon>Hymenobacteraceae</taxon>
        <taxon>Hymenobacter</taxon>
    </lineage>
</organism>